<dbReference type="PROSITE" id="PS50822">
    <property type="entry name" value="PIWI"/>
    <property type="match status" value="1"/>
</dbReference>
<evidence type="ECO:0000313" key="4">
    <source>
        <dbReference type="EMBL" id="KAK0406430.1"/>
    </source>
</evidence>
<dbReference type="SMART" id="SM00950">
    <property type="entry name" value="Piwi"/>
    <property type="match status" value="1"/>
</dbReference>
<evidence type="ECO:0000259" key="2">
    <source>
        <dbReference type="PROSITE" id="PS50821"/>
    </source>
</evidence>
<dbReference type="Pfam" id="PF02171">
    <property type="entry name" value="Piwi"/>
    <property type="match status" value="1"/>
</dbReference>
<comment type="caution">
    <text evidence="4">The sequence shown here is derived from an EMBL/GenBank/DDBJ whole genome shotgun (WGS) entry which is preliminary data.</text>
</comment>
<protein>
    <recommendedName>
        <fullName evidence="6">Piwi domain-containing protein</fullName>
    </recommendedName>
</protein>
<dbReference type="Gene3D" id="3.30.420.10">
    <property type="entry name" value="Ribonuclease H-like superfamily/Ribonuclease H"/>
    <property type="match status" value="1"/>
</dbReference>
<evidence type="ECO:0000313" key="5">
    <source>
        <dbReference type="Proteomes" id="UP001175271"/>
    </source>
</evidence>
<evidence type="ECO:0000259" key="3">
    <source>
        <dbReference type="PROSITE" id="PS50822"/>
    </source>
</evidence>
<name>A0AA39LR80_9BILA</name>
<accession>A0AA39LR80</accession>
<dbReference type="InterPro" id="IPR012337">
    <property type="entry name" value="RNaseH-like_sf"/>
</dbReference>
<organism evidence="4 5">
    <name type="scientific">Steinernema hermaphroditum</name>
    <dbReference type="NCBI Taxonomy" id="289476"/>
    <lineage>
        <taxon>Eukaryota</taxon>
        <taxon>Metazoa</taxon>
        <taxon>Ecdysozoa</taxon>
        <taxon>Nematoda</taxon>
        <taxon>Chromadorea</taxon>
        <taxon>Rhabditida</taxon>
        <taxon>Tylenchina</taxon>
        <taxon>Panagrolaimomorpha</taxon>
        <taxon>Strongyloidoidea</taxon>
        <taxon>Steinernematidae</taxon>
        <taxon>Steinernema</taxon>
    </lineage>
</organism>
<gene>
    <name evidence="4" type="ORF">QR680_018566</name>
</gene>
<dbReference type="InterPro" id="IPR003165">
    <property type="entry name" value="Piwi"/>
</dbReference>
<dbReference type="Proteomes" id="UP001175271">
    <property type="component" value="Unassembled WGS sequence"/>
</dbReference>
<dbReference type="SMART" id="SM00949">
    <property type="entry name" value="PAZ"/>
    <property type="match status" value="1"/>
</dbReference>
<evidence type="ECO:0000256" key="1">
    <source>
        <dbReference type="RuleBase" id="RU361178"/>
    </source>
</evidence>
<proteinExistence type="inferred from homology"/>
<keyword evidence="5" id="KW-1185">Reference proteome</keyword>
<dbReference type="InterPro" id="IPR036397">
    <property type="entry name" value="RNaseH_sf"/>
</dbReference>
<dbReference type="PANTHER" id="PTHR22891">
    <property type="entry name" value="EUKARYOTIC TRANSLATION INITIATION FACTOR 2C"/>
    <property type="match status" value="1"/>
</dbReference>
<dbReference type="Gene3D" id="3.40.50.2300">
    <property type="match status" value="1"/>
</dbReference>
<reference evidence="4" key="1">
    <citation type="submission" date="2023-06" db="EMBL/GenBank/DDBJ databases">
        <title>Genomic analysis of the entomopathogenic nematode Steinernema hermaphroditum.</title>
        <authorList>
            <person name="Schwarz E.M."/>
            <person name="Heppert J.K."/>
            <person name="Baniya A."/>
            <person name="Schwartz H.T."/>
            <person name="Tan C.-H."/>
            <person name="Antoshechkin I."/>
            <person name="Sternberg P.W."/>
            <person name="Goodrich-Blair H."/>
            <person name="Dillman A.R."/>
        </authorList>
    </citation>
    <scope>NUCLEOTIDE SEQUENCE</scope>
    <source>
        <strain evidence="4">PS9179</strain>
        <tissue evidence="4">Whole animal</tissue>
    </source>
</reference>
<dbReference type="SUPFAM" id="SSF101690">
    <property type="entry name" value="PAZ domain"/>
    <property type="match status" value="1"/>
</dbReference>
<dbReference type="EMBL" id="JAUCMV010000004">
    <property type="protein sequence ID" value="KAK0406430.1"/>
    <property type="molecule type" value="Genomic_DNA"/>
</dbReference>
<dbReference type="SUPFAM" id="SSF53098">
    <property type="entry name" value="Ribonuclease H-like"/>
    <property type="match status" value="1"/>
</dbReference>
<dbReference type="InterPro" id="IPR036085">
    <property type="entry name" value="PAZ_dom_sf"/>
</dbReference>
<dbReference type="Gene3D" id="2.170.260.10">
    <property type="entry name" value="paz domain"/>
    <property type="match status" value="1"/>
</dbReference>
<dbReference type="AlphaFoldDB" id="A0AA39LR80"/>
<evidence type="ECO:0008006" key="6">
    <source>
        <dbReference type="Google" id="ProtNLM"/>
    </source>
</evidence>
<dbReference type="InterPro" id="IPR003100">
    <property type="entry name" value="PAZ_dom"/>
</dbReference>
<comment type="similarity">
    <text evidence="1">Belongs to the argonaute family.</text>
</comment>
<dbReference type="GO" id="GO:0003723">
    <property type="term" value="F:RNA binding"/>
    <property type="evidence" value="ECO:0007669"/>
    <property type="project" value="InterPro"/>
</dbReference>
<feature type="domain" description="Piwi" evidence="3">
    <location>
        <begin position="656"/>
        <end position="946"/>
    </location>
</feature>
<feature type="domain" description="PAZ" evidence="2">
    <location>
        <begin position="355"/>
        <end position="455"/>
    </location>
</feature>
<dbReference type="Pfam" id="PF02170">
    <property type="entry name" value="PAZ"/>
    <property type="match status" value="1"/>
</dbReference>
<sequence length="991" mass="110320">MEFPLFDDRVRISKFMTVANVAVTLGDSSPNAHLPFAVKGTRRRPLFSVFLSPKTGQMPTPTAYLNLRVDAFRDYIHSVNNIMASKVSLADEMNGLAVSSKMPAKKKSANPCGAAIQGGLGTNIYKLGLQQVPVYRYDVDIVLKVNGRDVKVVKKDAADFVIIENKDKARQTFLKIVEKFPNVFGKAELFYDCQSILFALKKLDIPNSTPKEFTLTPAEIPKVYGNVDAISFVVKTVTDKYQLTLNDLSFLNSSEVKGVKHDLAQFIEVATSQEALFGGRHSVYEGGKSFFMASAEPVKFENSKALVTGIEKSVRFIEGAGKPETGLVLDVHKSVFHKGDQNLFVKATQSIRSWPRNDRLTAGDVHTLNKQFRKLWVLTTHQRERKYELDGLCNDTARTKKFECDGREISVFDYFQKQYNIRLQHPDAPLATVKNFFQGRKNITYLPLEVCTVLPNQRVSHEQQTPTQTASVIRFCAILPADRKNQGAAQAKELGLWNGKAKTLPYTIDTQPMVVQGRLLPVPTIAFGANSTVTVNPANGRWNATDRAKGNMRLPFVKPSALKLPWAVGVLGRGSTQLGKNFADAIKKELNSRGYPIDAPLVVKQINYDQVQLGSKNNFFEELTKMTPRIKFCFIIEDENSGVHGQIKANEQRHKIITQVVELRTVEKFNFAAGPATGYGGNSQTLENITLKTHIKMGGLNHAVKPPPGYEKVFNTERMYVGLGISHAAPLTEAQRKRNMKPTTPSVIGFTCNYLGHIQELAGSFVFQEPREDRMVEQLRKLFKELAEKFQKCRKALPKEVYVYRVGASDGQYASILEGEVPQMRAGLQDAGCKAKLVLVVPSKTHNVRIFPTQIRAEDKAPAQNLKPGTVVDSGIVHPQWPEFYLNSHTTLQGSAKTPRYNVLVDDTGAPIHEHEMAAYMWAYGHQIVGSPTSLPTPGYIANKYAERGRVLAQQAGREEFVGEDGNVDFELMTKKLTFAGTPLANFRVNA</sequence>
<dbReference type="CDD" id="cd02846">
    <property type="entry name" value="PAZ_argonaute_like"/>
    <property type="match status" value="1"/>
</dbReference>
<dbReference type="PROSITE" id="PS50821">
    <property type="entry name" value="PAZ"/>
    <property type="match status" value="1"/>
</dbReference>